<organism evidence="7 8">
    <name type="scientific">Cellulophaga tyrosinoxydans</name>
    <dbReference type="NCBI Taxonomy" id="504486"/>
    <lineage>
        <taxon>Bacteria</taxon>
        <taxon>Pseudomonadati</taxon>
        <taxon>Bacteroidota</taxon>
        <taxon>Flavobacteriia</taxon>
        <taxon>Flavobacteriales</taxon>
        <taxon>Flavobacteriaceae</taxon>
        <taxon>Cellulophaga</taxon>
    </lineage>
</organism>
<gene>
    <name evidence="7" type="ORF">SAMN05660703_3037</name>
</gene>
<evidence type="ECO:0000313" key="7">
    <source>
        <dbReference type="EMBL" id="SMC86001.1"/>
    </source>
</evidence>
<evidence type="ECO:0000259" key="6">
    <source>
        <dbReference type="Pfam" id="PF13675"/>
    </source>
</evidence>
<keyword evidence="2 5" id="KW-0812">Transmembrane</keyword>
<proteinExistence type="predicted"/>
<dbReference type="GO" id="GO:0016020">
    <property type="term" value="C:membrane"/>
    <property type="evidence" value="ECO:0007669"/>
    <property type="project" value="UniProtKB-SubCell"/>
</dbReference>
<evidence type="ECO:0000256" key="2">
    <source>
        <dbReference type="ARBA" id="ARBA00022692"/>
    </source>
</evidence>
<evidence type="ECO:0000256" key="4">
    <source>
        <dbReference type="ARBA" id="ARBA00023136"/>
    </source>
</evidence>
<protein>
    <submittedName>
        <fullName evidence="7">Type IV pili methyl-accepting chemotaxis transducer N-term</fullName>
    </submittedName>
</protein>
<dbReference type="InterPro" id="IPR029095">
    <property type="entry name" value="NarX-like_N"/>
</dbReference>
<dbReference type="EMBL" id="FWXO01000007">
    <property type="protein sequence ID" value="SMC86001.1"/>
    <property type="molecule type" value="Genomic_DNA"/>
</dbReference>
<comment type="subcellular location">
    <subcellularLocation>
        <location evidence="1">Membrane</location>
        <topology evidence="1">Multi-pass membrane protein</topology>
    </subcellularLocation>
</comment>
<dbReference type="RefSeq" id="WP_143312553.1">
    <property type="nucleotide sequence ID" value="NZ_FWXO01000007.1"/>
</dbReference>
<dbReference type="STRING" id="504486.SAMN05660703_3037"/>
<evidence type="ECO:0000256" key="1">
    <source>
        <dbReference type="ARBA" id="ARBA00004141"/>
    </source>
</evidence>
<evidence type="ECO:0000313" key="8">
    <source>
        <dbReference type="Proteomes" id="UP000192360"/>
    </source>
</evidence>
<dbReference type="Pfam" id="PF13675">
    <property type="entry name" value="PilJ"/>
    <property type="match status" value="1"/>
</dbReference>
<evidence type="ECO:0000256" key="5">
    <source>
        <dbReference type="SAM" id="Phobius"/>
    </source>
</evidence>
<keyword evidence="4 5" id="KW-0472">Membrane</keyword>
<feature type="domain" description="NarX-like N-terminal" evidence="6">
    <location>
        <begin position="27"/>
        <end position="121"/>
    </location>
</feature>
<dbReference type="AlphaFoldDB" id="A0A1W2CLD7"/>
<sequence>MKKFHKYYLLVITIIFLTVLIQTIIHYSLKKQERMGAVINMAGKQRMLSQFVLKGYYECKFLECDFSEFKLALNNLYRTDKLLQFGDDKLGFEPLQNETIKAEFTKLQPHLEYIYTNLNKFENLQSLDIPELTDHVDNYLAIMDGIVLKYQRESEKEIATIMIIEIELAVFSLLILLFEIFFIVNPIIRKTTSQNKKLKEISWHQSHAFASHMKNIKNLQHVLRIERKIENKQEIIDCIVDELNELDMVSKNMINSLESEEQQVSKFDKYLKKMDAYIALKF</sequence>
<accession>A0A1W2CLD7</accession>
<keyword evidence="3 5" id="KW-1133">Transmembrane helix</keyword>
<feature type="transmembrane region" description="Helical" evidence="5">
    <location>
        <begin position="168"/>
        <end position="188"/>
    </location>
</feature>
<dbReference type="OrthoDB" id="9760839at2"/>
<reference evidence="8" key="1">
    <citation type="submission" date="2017-04" db="EMBL/GenBank/DDBJ databases">
        <authorList>
            <person name="Varghese N."/>
            <person name="Submissions S."/>
        </authorList>
    </citation>
    <scope>NUCLEOTIDE SEQUENCE [LARGE SCALE GENOMIC DNA]</scope>
    <source>
        <strain evidence="8">DSM 21164</strain>
    </source>
</reference>
<name>A0A1W2CLD7_9FLAO</name>
<dbReference type="Proteomes" id="UP000192360">
    <property type="component" value="Unassembled WGS sequence"/>
</dbReference>
<evidence type="ECO:0000256" key="3">
    <source>
        <dbReference type="ARBA" id="ARBA00022989"/>
    </source>
</evidence>
<keyword evidence="8" id="KW-1185">Reference proteome</keyword>
<feature type="transmembrane region" description="Helical" evidence="5">
    <location>
        <begin position="7"/>
        <end position="29"/>
    </location>
</feature>